<evidence type="ECO:0000313" key="4">
    <source>
        <dbReference type="Proteomes" id="UP001153737"/>
    </source>
</evidence>
<feature type="region of interest" description="Disordered" evidence="2">
    <location>
        <begin position="1"/>
        <end position="37"/>
    </location>
</feature>
<keyword evidence="4" id="KW-1185">Reference proteome</keyword>
<keyword evidence="1" id="KW-0175">Coiled coil</keyword>
<dbReference type="EMBL" id="OU896717">
    <property type="protein sequence ID" value="CAG9814719.1"/>
    <property type="molecule type" value="Genomic_DNA"/>
</dbReference>
<protein>
    <submittedName>
        <fullName evidence="3">Uncharacterized protein</fullName>
    </submittedName>
</protein>
<accession>A0A9N9WY76</accession>
<organism evidence="3 4">
    <name type="scientific">Phaedon cochleariae</name>
    <name type="common">Mustard beetle</name>
    <dbReference type="NCBI Taxonomy" id="80249"/>
    <lineage>
        <taxon>Eukaryota</taxon>
        <taxon>Metazoa</taxon>
        <taxon>Ecdysozoa</taxon>
        <taxon>Arthropoda</taxon>
        <taxon>Hexapoda</taxon>
        <taxon>Insecta</taxon>
        <taxon>Pterygota</taxon>
        <taxon>Neoptera</taxon>
        <taxon>Endopterygota</taxon>
        <taxon>Coleoptera</taxon>
        <taxon>Polyphaga</taxon>
        <taxon>Cucujiformia</taxon>
        <taxon>Chrysomeloidea</taxon>
        <taxon>Chrysomelidae</taxon>
        <taxon>Chrysomelinae</taxon>
        <taxon>Chrysomelini</taxon>
        <taxon>Phaedon</taxon>
    </lineage>
</organism>
<proteinExistence type="predicted"/>
<evidence type="ECO:0000256" key="1">
    <source>
        <dbReference type="SAM" id="Coils"/>
    </source>
</evidence>
<feature type="coiled-coil region" evidence="1">
    <location>
        <begin position="131"/>
        <end position="186"/>
    </location>
</feature>
<gene>
    <name evidence="3" type="ORF">PHAECO_LOCUS2139</name>
</gene>
<evidence type="ECO:0000313" key="3">
    <source>
        <dbReference type="EMBL" id="CAG9814719.1"/>
    </source>
</evidence>
<dbReference type="AlphaFoldDB" id="A0A9N9WY76"/>
<reference evidence="3" key="1">
    <citation type="submission" date="2022-01" db="EMBL/GenBank/DDBJ databases">
        <authorList>
            <person name="King R."/>
        </authorList>
    </citation>
    <scope>NUCLEOTIDE SEQUENCE</scope>
</reference>
<sequence>MSTKITRSQTRNHQITNKNSKSRSTIENPNSDHNEDEKFRTLSEEIENLKKALEEKEIEGEYMISLLKQEISNLKTDNQGKDKHIIQLKRRSQDFEEDVFETEKSFSIESQRQRRTILELNEEIAKPTDEIILLQEKNDEAVVKLRESEKNIDEWKAMRKIMLKSIETLTQENNSYIDQLKSMRNVKQLSQEEPKNQANNNETKQAVEQKKIIRNQMVHSRKPHEKVKTKILVVAGYQGRDIAKNLYNILSDTCSVQAILKPNANDDVLIETALNNSRNFSDSDVVILWPNKCDKNIIEKFVMKLKHTQPLIITEAYRYDYTYENENIYYRNLDLFQKVYKLGLNKCPIIECNNIINRSCYKLDRVSLNFKGKLFLTIDDIHGKNRILLLSLATSSEAPSFFKDDMYLFFALLNQALIASSEDFLFADNPLT</sequence>
<dbReference type="Proteomes" id="UP001153737">
    <property type="component" value="Chromosome 11"/>
</dbReference>
<dbReference type="OrthoDB" id="6758350at2759"/>
<name>A0A9N9WY76_PHACE</name>
<reference evidence="3" key="2">
    <citation type="submission" date="2022-10" db="EMBL/GenBank/DDBJ databases">
        <authorList>
            <consortium name="ENA_rothamsted_submissions"/>
            <consortium name="culmorum"/>
            <person name="King R."/>
        </authorList>
    </citation>
    <scope>NUCLEOTIDE SEQUENCE</scope>
</reference>
<feature type="compositionally biased region" description="Polar residues" evidence="2">
    <location>
        <begin position="1"/>
        <end position="29"/>
    </location>
</feature>
<evidence type="ECO:0000256" key="2">
    <source>
        <dbReference type="SAM" id="MobiDB-lite"/>
    </source>
</evidence>